<dbReference type="AlphaFoldDB" id="U9TR37"/>
<accession>U9TR37</accession>
<feature type="non-terminal residue" evidence="1">
    <location>
        <position position="1"/>
    </location>
</feature>
<protein>
    <submittedName>
        <fullName evidence="1">Uncharacterized protein</fullName>
    </submittedName>
</protein>
<dbReference type="EMBL" id="KI292465">
    <property type="protein sequence ID" value="ESA05831.1"/>
    <property type="molecule type" value="Genomic_DNA"/>
</dbReference>
<evidence type="ECO:0000313" key="1">
    <source>
        <dbReference type="EMBL" id="ESA05831.1"/>
    </source>
</evidence>
<reference evidence="1" key="1">
    <citation type="submission" date="2013-07" db="EMBL/GenBank/DDBJ databases">
        <title>The genome of an arbuscular mycorrhizal fungus provides insights into the evolution of the oldest plant symbiosis.</title>
        <authorList>
            <consortium name="DOE Joint Genome Institute"/>
            <person name="Tisserant E."/>
            <person name="Malbreil M."/>
            <person name="Kuo A."/>
            <person name="Kohler A."/>
            <person name="Symeonidi A."/>
            <person name="Balestrini R."/>
            <person name="Charron P."/>
            <person name="Duensing N."/>
            <person name="Frei-dit-Frey N."/>
            <person name="Gianinazzi-Pearson V."/>
            <person name="Gilbert B."/>
            <person name="Handa Y."/>
            <person name="Hijri M."/>
            <person name="Kaul R."/>
            <person name="Kawaguchi M."/>
            <person name="Krajinski F."/>
            <person name="Lammers P."/>
            <person name="Lapierre D."/>
            <person name="Masclaux F.G."/>
            <person name="Murat C."/>
            <person name="Morin E."/>
            <person name="Ndikumana S."/>
            <person name="Pagni M."/>
            <person name="Petitpierre D."/>
            <person name="Requena N."/>
            <person name="Rosikiewicz P."/>
            <person name="Riley R."/>
            <person name="Saito K."/>
            <person name="San Clemente H."/>
            <person name="Shapiro H."/>
            <person name="van Tuinen D."/>
            <person name="Becard G."/>
            <person name="Bonfante P."/>
            <person name="Paszkowski U."/>
            <person name="Shachar-Hill Y."/>
            <person name="Young J.P."/>
            <person name="Sanders I.R."/>
            <person name="Henrissat B."/>
            <person name="Rensing S.A."/>
            <person name="Grigoriev I.V."/>
            <person name="Corradi N."/>
            <person name="Roux C."/>
            <person name="Martin F."/>
        </authorList>
    </citation>
    <scope>NUCLEOTIDE SEQUENCE</scope>
    <source>
        <strain evidence="1">DAOM 197198</strain>
    </source>
</reference>
<dbReference type="HOGENOM" id="CLU_2114795_0_0_1"/>
<proteinExistence type="predicted"/>
<organism evidence="1">
    <name type="scientific">Rhizophagus irregularis (strain DAOM 181602 / DAOM 197198 / MUCL 43194)</name>
    <name type="common">Arbuscular mycorrhizal fungus</name>
    <name type="synonym">Glomus intraradices</name>
    <dbReference type="NCBI Taxonomy" id="747089"/>
    <lineage>
        <taxon>Eukaryota</taxon>
        <taxon>Fungi</taxon>
        <taxon>Fungi incertae sedis</taxon>
        <taxon>Mucoromycota</taxon>
        <taxon>Glomeromycotina</taxon>
        <taxon>Glomeromycetes</taxon>
        <taxon>Glomerales</taxon>
        <taxon>Glomeraceae</taxon>
        <taxon>Rhizophagus</taxon>
    </lineage>
</organism>
<name>U9TR37_RHIID</name>
<gene>
    <name evidence="1" type="ORF">GLOINDRAFT_99545</name>
</gene>
<sequence>SSNDERSAKKQKKKDFDLIKNITNYGKFKLKILLQMENIKEKIYRKGAFTNHKSSYNVSNNIQAQKEKLYIPNIPEIIDMYELYFSKRPTQASTHFYLKPCGINECNKYYILNVN</sequence>